<dbReference type="Gramene" id="AET3Gv20662800.10">
    <property type="protein sequence ID" value="AET3Gv20662800.10"/>
    <property type="gene ID" value="AET3Gv20662800"/>
</dbReference>
<evidence type="ECO:0000313" key="3">
    <source>
        <dbReference type="Proteomes" id="UP000015105"/>
    </source>
</evidence>
<feature type="compositionally biased region" description="Pro residues" evidence="1">
    <location>
        <begin position="90"/>
        <end position="102"/>
    </location>
</feature>
<reference evidence="3" key="1">
    <citation type="journal article" date="2014" name="Science">
        <title>Ancient hybridizations among the ancestral genomes of bread wheat.</title>
        <authorList>
            <consortium name="International Wheat Genome Sequencing Consortium,"/>
            <person name="Marcussen T."/>
            <person name="Sandve S.R."/>
            <person name="Heier L."/>
            <person name="Spannagl M."/>
            <person name="Pfeifer M."/>
            <person name="Jakobsen K.S."/>
            <person name="Wulff B.B."/>
            <person name="Steuernagel B."/>
            <person name="Mayer K.F."/>
            <person name="Olsen O.A."/>
        </authorList>
    </citation>
    <scope>NUCLEOTIDE SEQUENCE [LARGE SCALE GENOMIC DNA]</scope>
    <source>
        <strain evidence="3">cv. AL8/78</strain>
    </source>
</reference>
<evidence type="ECO:0000313" key="2">
    <source>
        <dbReference type="EnsemblPlants" id="AET3Gv20662800.10"/>
    </source>
</evidence>
<dbReference type="AlphaFoldDB" id="A0A453FFH3"/>
<organism evidence="2 3">
    <name type="scientific">Aegilops tauschii subsp. strangulata</name>
    <name type="common">Goatgrass</name>
    <dbReference type="NCBI Taxonomy" id="200361"/>
    <lineage>
        <taxon>Eukaryota</taxon>
        <taxon>Viridiplantae</taxon>
        <taxon>Streptophyta</taxon>
        <taxon>Embryophyta</taxon>
        <taxon>Tracheophyta</taxon>
        <taxon>Spermatophyta</taxon>
        <taxon>Magnoliopsida</taxon>
        <taxon>Liliopsida</taxon>
        <taxon>Poales</taxon>
        <taxon>Poaceae</taxon>
        <taxon>BOP clade</taxon>
        <taxon>Pooideae</taxon>
        <taxon>Triticodae</taxon>
        <taxon>Triticeae</taxon>
        <taxon>Triticinae</taxon>
        <taxon>Aegilops</taxon>
    </lineage>
</organism>
<accession>A0A453FFH3</accession>
<reference evidence="2" key="4">
    <citation type="submission" date="2019-03" db="UniProtKB">
        <authorList>
            <consortium name="EnsemblPlants"/>
        </authorList>
    </citation>
    <scope>IDENTIFICATION</scope>
</reference>
<feature type="region of interest" description="Disordered" evidence="1">
    <location>
        <begin position="84"/>
        <end position="110"/>
    </location>
</feature>
<dbReference type="Proteomes" id="UP000015105">
    <property type="component" value="Chromosome 3D"/>
</dbReference>
<dbReference type="EnsemblPlants" id="AET3Gv20662800.10">
    <property type="protein sequence ID" value="AET3Gv20662800.10"/>
    <property type="gene ID" value="AET3Gv20662800"/>
</dbReference>
<reference evidence="2" key="3">
    <citation type="journal article" date="2017" name="Nature">
        <title>Genome sequence of the progenitor of the wheat D genome Aegilops tauschii.</title>
        <authorList>
            <person name="Luo M.C."/>
            <person name="Gu Y.Q."/>
            <person name="Puiu D."/>
            <person name="Wang H."/>
            <person name="Twardziok S.O."/>
            <person name="Deal K.R."/>
            <person name="Huo N."/>
            <person name="Zhu T."/>
            <person name="Wang L."/>
            <person name="Wang Y."/>
            <person name="McGuire P.E."/>
            <person name="Liu S."/>
            <person name="Long H."/>
            <person name="Ramasamy R.K."/>
            <person name="Rodriguez J.C."/>
            <person name="Van S.L."/>
            <person name="Yuan L."/>
            <person name="Wang Z."/>
            <person name="Xia Z."/>
            <person name="Xiao L."/>
            <person name="Anderson O.D."/>
            <person name="Ouyang S."/>
            <person name="Liang Y."/>
            <person name="Zimin A.V."/>
            <person name="Pertea G."/>
            <person name="Qi P."/>
            <person name="Bennetzen J.L."/>
            <person name="Dai X."/>
            <person name="Dawson M.W."/>
            <person name="Muller H.G."/>
            <person name="Kugler K."/>
            <person name="Rivarola-Duarte L."/>
            <person name="Spannagl M."/>
            <person name="Mayer K.F.X."/>
            <person name="Lu F.H."/>
            <person name="Bevan M.W."/>
            <person name="Leroy P."/>
            <person name="Li P."/>
            <person name="You F.M."/>
            <person name="Sun Q."/>
            <person name="Liu Z."/>
            <person name="Lyons E."/>
            <person name="Wicker T."/>
            <person name="Salzberg S.L."/>
            <person name="Devos K.M."/>
            <person name="Dvorak J."/>
        </authorList>
    </citation>
    <scope>NUCLEOTIDE SEQUENCE [LARGE SCALE GENOMIC DNA]</scope>
    <source>
        <strain evidence="2">cv. AL8/78</strain>
    </source>
</reference>
<name>A0A453FFH3_AEGTS</name>
<keyword evidence="3" id="KW-1185">Reference proteome</keyword>
<feature type="region of interest" description="Disordered" evidence="1">
    <location>
        <begin position="1"/>
        <end position="46"/>
    </location>
</feature>
<sequence length="164" mass="17402">MKLGLPGLVQEEPAASSREKRVHQESPALSLGYPPKHSTATTGAKRGFLDTVEAKAQGYEKEQARAAACGKELAVEENTAAVGERKKGCCPPPPPAHAPPATPARNIGNRPQELQGLQLQWSAGLQSGHSGETLQALVHPNSPLNRKSVKPMPRPCLTARKALL</sequence>
<protein>
    <submittedName>
        <fullName evidence="2">Uncharacterized protein</fullName>
    </submittedName>
</protein>
<reference evidence="2" key="5">
    <citation type="journal article" date="2021" name="G3 (Bethesda)">
        <title>Aegilops tauschii genome assembly Aet v5.0 features greater sequence contiguity and improved annotation.</title>
        <authorList>
            <person name="Wang L."/>
            <person name="Zhu T."/>
            <person name="Rodriguez J.C."/>
            <person name="Deal K.R."/>
            <person name="Dubcovsky J."/>
            <person name="McGuire P.E."/>
            <person name="Lux T."/>
            <person name="Spannagl M."/>
            <person name="Mayer K.F.X."/>
            <person name="Baldrich P."/>
            <person name="Meyers B.C."/>
            <person name="Huo N."/>
            <person name="Gu Y.Q."/>
            <person name="Zhou H."/>
            <person name="Devos K.M."/>
            <person name="Bennetzen J.L."/>
            <person name="Unver T."/>
            <person name="Budak H."/>
            <person name="Gulick P.J."/>
            <person name="Galiba G."/>
            <person name="Kalapos B."/>
            <person name="Nelson D.R."/>
            <person name="Li P."/>
            <person name="You F.M."/>
            <person name="Luo M.C."/>
            <person name="Dvorak J."/>
        </authorList>
    </citation>
    <scope>NUCLEOTIDE SEQUENCE [LARGE SCALE GENOMIC DNA]</scope>
    <source>
        <strain evidence="2">cv. AL8/78</strain>
    </source>
</reference>
<reference evidence="3" key="2">
    <citation type="journal article" date="2017" name="Nat. Plants">
        <title>The Aegilops tauschii genome reveals multiple impacts of transposons.</title>
        <authorList>
            <person name="Zhao G."/>
            <person name="Zou C."/>
            <person name="Li K."/>
            <person name="Wang K."/>
            <person name="Li T."/>
            <person name="Gao L."/>
            <person name="Zhang X."/>
            <person name="Wang H."/>
            <person name="Yang Z."/>
            <person name="Liu X."/>
            <person name="Jiang W."/>
            <person name="Mao L."/>
            <person name="Kong X."/>
            <person name="Jiao Y."/>
            <person name="Jia J."/>
        </authorList>
    </citation>
    <scope>NUCLEOTIDE SEQUENCE [LARGE SCALE GENOMIC DNA]</scope>
    <source>
        <strain evidence="3">cv. AL8/78</strain>
    </source>
</reference>
<proteinExistence type="predicted"/>
<evidence type="ECO:0000256" key="1">
    <source>
        <dbReference type="SAM" id="MobiDB-lite"/>
    </source>
</evidence>